<sequence length="111" mass="12752">MNKERKRAFGKPNPRNPMQAFFFVRSLSHRSLKTAPFRERCTAIRRAAYTPSIQPRRPALASSDQHDDLRRLIPGGEAIGDLCKLLEETIDYVSCLKTQVQLMQEIADFCE</sequence>
<protein>
    <submittedName>
        <fullName evidence="5">Uncharacterized protein</fullName>
    </submittedName>
</protein>
<evidence type="ECO:0000256" key="3">
    <source>
        <dbReference type="ARBA" id="ARBA00023163"/>
    </source>
</evidence>
<evidence type="ECO:0000256" key="1">
    <source>
        <dbReference type="ARBA" id="ARBA00004123"/>
    </source>
</evidence>
<dbReference type="InterPro" id="IPR044660">
    <property type="entry name" value="IBH1-like"/>
</dbReference>
<dbReference type="PANTHER" id="PTHR33124:SF40">
    <property type="entry name" value="TRANSCRIPTION FACTOR IBH1"/>
    <property type="match status" value="1"/>
</dbReference>
<evidence type="ECO:0000313" key="5">
    <source>
        <dbReference type="EMBL" id="KAK8943394.1"/>
    </source>
</evidence>
<evidence type="ECO:0000313" key="6">
    <source>
        <dbReference type="Proteomes" id="UP001412067"/>
    </source>
</evidence>
<keyword evidence="6" id="KW-1185">Reference proteome</keyword>
<evidence type="ECO:0000256" key="2">
    <source>
        <dbReference type="ARBA" id="ARBA00023015"/>
    </source>
</evidence>
<organism evidence="5 6">
    <name type="scientific">Platanthera guangdongensis</name>
    <dbReference type="NCBI Taxonomy" id="2320717"/>
    <lineage>
        <taxon>Eukaryota</taxon>
        <taxon>Viridiplantae</taxon>
        <taxon>Streptophyta</taxon>
        <taxon>Embryophyta</taxon>
        <taxon>Tracheophyta</taxon>
        <taxon>Spermatophyta</taxon>
        <taxon>Magnoliopsida</taxon>
        <taxon>Liliopsida</taxon>
        <taxon>Asparagales</taxon>
        <taxon>Orchidaceae</taxon>
        <taxon>Orchidoideae</taxon>
        <taxon>Orchideae</taxon>
        <taxon>Orchidinae</taxon>
        <taxon>Platanthera</taxon>
    </lineage>
</organism>
<evidence type="ECO:0000256" key="4">
    <source>
        <dbReference type="ARBA" id="ARBA00023242"/>
    </source>
</evidence>
<dbReference type="EMBL" id="JBBWWR010000018">
    <property type="protein sequence ID" value="KAK8943394.1"/>
    <property type="molecule type" value="Genomic_DNA"/>
</dbReference>
<keyword evidence="2" id="KW-0805">Transcription regulation</keyword>
<dbReference type="PANTHER" id="PTHR33124">
    <property type="entry name" value="TRANSCRIPTION FACTOR IBH1-LIKE 1"/>
    <property type="match status" value="1"/>
</dbReference>
<keyword evidence="3" id="KW-0804">Transcription</keyword>
<gene>
    <name evidence="5" type="ORF">KSP40_PGU009248</name>
</gene>
<dbReference type="InterPro" id="IPR044549">
    <property type="entry name" value="bHLH_AtIBH1-like"/>
</dbReference>
<name>A0ABR2LJX8_9ASPA</name>
<dbReference type="CDD" id="cd11444">
    <property type="entry name" value="bHLH_AtIBH1_like"/>
    <property type="match status" value="1"/>
</dbReference>
<comment type="caution">
    <text evidence="5">The sequence shown here is derived from an EMBL/GenBank/DDBJ whole genome shotgun (WGS) entry which is preliminary data.</text>
</comment>
<proteinExistence type="predicted"/>
<comment type="subcellular location">
    <subcellularLocation>
        <location evidence="1">Nucleus</location>
    </subcellularLocation>
</comment>
<keyword evidence="4" id="KW-0539">Nucleus</keyword>
<accession>A0ABR2LJX8</accession>
<dbReference type="Proteomes" id="UP001412067">
    <property type="component" value="Unassembled WGS sequence"/>
</dbReference>
<reference evidence="5 6" key="1">
    <citation type="journal article" date="2022" name="Nat. Plants">
        <title>Genomes of leafy and leafless Platanthera orchids illuminate the evolution of mycoheterotrophy.</title>
        <authorList>
            <person name="Li M.H."/>
            <person name="Liu K.W."/>
            <person name="Li Z."/>
            <person name="Lu H.C."/>
            <person name="Ye Q.L."/>
            <person name="Zhang D."/>
            <person name="Wang J.Y."/>
            <person name="Li Y.F."/>
            <person name="Zhong Z.M."/>
            <person name="Liu X."/>
            <person name="Yu X."/>
            <person name="Liu D.K."/>
            <person name="Tu X.D."/>
            <person name="Liu B."/>
            <person name="Hao Y."/>
            <person name="Liao X.Y."/>
            <person name="Jiang Y.T."/>
            <person name="Sun W.H."/>
            <person name="Chen J."/>
            <person name="Chen Y.Q."/>
            <person name="Ai Y."/>
            <person name="Zhai J.W."/>
            <person name="Wu S.S."/>
            <person name="Zhou Z."/>
            <person name="Hsiao Y.Y."/>
            <person name="Wu W.L."/>
            <person name="Chen Y.Y."/>
            <person name="Lin Y.F."/>
            <person name="Hsu J.L."/>
            <person name="Li C.Y."/>
            <person name="Wang Z.W."/>
            <person name="Zhao X."/>
            <person name="Zhong W.Y."/>
            <person name="Ma X.K."/>
            <person name="Ma L."/>
            <person name="Huang J."/>
            <person name="Chen G.Z."/>
            <person name="Huang M.Z."/>
            <person name="Huang L."/>
            <person name="Peng D.H."/>
            <person name="Luo Y.B."/>
            <person name="Zou S.Q."/>
            <person name="Chen S.P."/>
            <person name="Lan S."/>
            <person name="Tsai W.C."/>
            <person name="Van de Peer Y."/>
            <person name="Liu Z.J."/>
        </authorList>
    </citation>
    <scope>NUCLEOTIDE SEQUENCE [LARGE SCALE GENOMIC DNA]</scope>
    <source>
        <strain evidence="5">Lor288</strain>
    </source>
</reference>